<protein>
    <submittedName>
        <fullName evidence="3">Pr6Pr family membrane protein</fullName>
    </submittedName>
</protein>
<keyword evidence="2" id="KW-0732">Signal</keyword>
<accession>A0ABW4LAS4</accession>
<dbReference type="NCBIfam" id="NF038065">
    <property type="entry name" value="Pr6Pr"/>
    <property type="match status" value="1"/>
</dbReference>
<evidence type="ECO:0000256" key="2">
    <source>
        <dbReference type="SAM" id="SignalP"/>
    </source>
</evidence>
<feature type="transmembrane region" description="Helical" evidence="1">
    <location>
        <begin position="68"/>
        <end position="87"/>
    </location>
</feature>
<feature type="chain" id="PRO_5046322616" evidence="2">
    <location>
        <begin position="26"/>
        <end position="213"/>
    </location>
</feature>
<sequence>MPAAVVRTLLALLLLAAVTWSAVTADPFVFVNFFGFFTIQSNLVGAAVLLAGAVRTARGTPLTTAWSAVRWIATTDLVIVGVVYWTLLAPLETPAGIASWTNLVLHGVGPAAMLLDWLLVRDRVRLPIRLLPLVLVYPIVWIAVVLVRGATDGWVPYPFLDPDQGYGVVWGWVAVIAGVFALVGALLRLVARRGPADPQIPRGSAAPARHAES</sequence>
<dbReference type="Proteomes" id="UP001597347">
    <property type="component" value="Unassembled WGS sequence"/>
</dbReference>
<proteinExistence type="predicted"/>
<keyword evidence="1" id="KW-0812">Transmembrane</keyword>
<dbReference type="InterPro" id="IPR049713">
    <property type="entry name" value="Pr6Pr-like"/>
</dbReference>
<keyword evidence="4" id="KW-1185">Reference proteome</keyword>
<evidence type="ECO:0000256" key="1">
    <source>
        <dbReference type="SAM" id="Phobius"/>
    </source>
</evidence>
<dbReference type="RefSeq" id="WP_377931657.1">
    <property type="nucleotide sequence ID" value="NZ_JBHUEA010000002.1"/>
</dbReference>
<feature type="signal peptide" evidence="2">
    <location>
        <begin position="1"/>
        <end position="25"/>
    </location>
</feature>
<comment type="caution">
    <text evidence="3">The sequence shown here is derived from an EMBL/GenBank/DDBJ whole genome shotgun (WGS) entry which is preliminary data.</text>
</comment>
<feature type="transmembrane region" description="Helical" evidence="1">
    <location>
        <begin position="169"/>
        <end position="191"/>
    </location>
</feature>
<keyword evidence="1" id="KW-1133">Transmembrane helix</keyword>
<feature type="transmembrane region" description="Helical" evidence="1">
    <location>
        <begin position="99"/>
        <end position="118"/>
    </location>
</feature>
<gene>
    <name evidence="3" type="ORF">ACFSBI_02420</name>
</gene>
<reference evidence="4" key="1">
    <citation type="journal article" date="2019" name="Int. J. Syst. Evol. Microbiol.">
        <title>The Global Catalogue of Microorganisms (GCM) 10K type strain sequencing project: providing services to taxonomists for standard genome sequencing and annotation.</title>
        <authorList>
            <consortium name="The Broad Institute Genomics Platform"/>
            <consortium name="The Broad Institute Genome Sequencing Center for Infectious Disease"/>
            <person name="Wu L."/>
            <person name="Ma J."/>
        </authorList>
    </citation>
    <scope>NUCLEOTIDE SEQUENCE [LARGE SCALE GENOMIC DNA]</scope>
    <source>
        <strain evidence="4">CGMCC 1.12471</strain>
    </source>
</reference>
<feature type="transmembrane region" description="Helical" evidence="1">
    <location>
        <begin position="130"/>
        <end position="149"/>
    </location>
</feature>
<name>A0ABW4LAS4_9MICO</name>
<feature type="transmembrane region" description="Helical" evidence="1">
    <location>
        <begin position="35"/>
        <end position="56"/>
    </location>
</feature>
<evidence type="ECO:0000313" key="4">
    <source>
        <dbReference type="Proteomes" id="UP001597347"/>
    </source>
</evidence>
<keyword evidence="1" id="KW-0472">Membrane</keyword>
<evidence type="ECO:0000313" key="3">
    <source>
        <dbReference type="EMBL" id="MFD1720392.1"/>
    </source>
</evidence>
<dbReference type="EMBL" id="JBHUEA010000002">
    <property type="protein sequence ID" value="MFD1720392.1"/>
    <property type="molecule type" value="Genomic_DNA"/>
</dbReference>
<organism evidence="3 4">
    <name type="scientific">Amnibacterium endophyticum</name>
    <dbReference type="NCBI Taxonomy" id="2109337"/>
    <lineage>
        <taxon>Bacteria</taxon>
        <taxon>Bacillati</taxon>
        <taxon>Actinomycetota</taxon>
        <taxon>Actinomycetes</taxon>
        <taxon>Micrococcales</taxon>
        <taxon>Microbacteriaceae</taxon>
        <taxon>Amnibacterium</taxon>
    </lineage>
</organism>